<proteinExistence type="predicted"/>
<keyword evidence="1" id="KW-0472">Membrane</keyword>
<gene>
    <name evidence="2" type="ORF">CAUPRSCDRAFT_3791</name>
    <name evidence="3" type="ORF">CXG81DRAFT_3783</name>
</gene>
<dbReference type="PANTHER" id="PTHR13315:SF4">
    <property type="entry name" value="METALLOPHOSPHOESTERASE, ISOFORM E"/>
    <property type="match status" value="1"/>
</dbReference>
<dbReference type="Proteomes" id="UP000274922">
    <property type="component" value="Unassembled WGS sequence"/>
</dbReference>
<evidence type="ECO:0008006" key="6">
    <source>
        <dbReference type="Google" id="ProtNLM"/>
    </source>
</evidence>
<dbReference type="PANTHER" id="PTHR13315">
    <property type="entry name" value="METALLO PHOSPHOESTERASE RELATED"/>
    <property type="match status" value="1"/>
</dbReference>
<evidence type="ECO:0000313" key="4">
    <source>
        <dbReference type="Proteomes" id="UP000268535"/>
    </source>
</evidence>
<dbReference type="GO" id="GO:0006506">
    <property type="term" value="P:GPI anchor biosynthetic process"/>
    <property type="evidence" value="ECO:0007669"/>
    <property type="project" value="InterPro"/>
</dbReference>
<dbReference type="InterPro" id="IPR033308">
    <property type="entry name" value="PGAP5/Cdc1/Ted1"/>
</dbReference>
<feature type="non-terminal residue" evidence="2">
    <location>
        <position position="134"/>
    </location>
</feature>
<keyword evidence="5" id="KW-1185">Reference proteome</keyword>
<dbReference type="GO" id="GO:0016020">
    <property type="term" value="C:membrane"/>
    <property type="evidence" value="ECO:0007669"/>
    <property type="project" value="GOC"/>
</dbReference>
<reference evidence="2" key="3">
    <citation type="submission" date="2018-08" db="EMBL/GenBank/DDBJ databases">
        <title>Leveraging single-cell genomics to expand the Fungal Tree of Life.</title>
        <authorList>
            <consortium name="DOE Joint Genome Institute"/>
            <person name="Ahrendt S.R."/>
            <person name="Quandt C.A."/>
            <person name="Ciobanu D."/>
            <person name="Clum A."/>
            <person name="Salamov A."/>
            <person name="Andreopoulos B."/>
            <person name="Cheng J.-F."/>
            <person name="Woyke T."/>
            <person name="Pelin A."/>
            <person name="Henrissat B."/>
            <person name="Reynolds N."/>
            <person name="Benny G.L."/>
            <person name="Smith M.E."/>
            <person name="James T.Y."/>
            <person name="Grigoriev I.V."/>
        </authorList>
    </citation>
    <scope>NUCLEOTIDE SEQUENCE</scope>
    <source>
        <strain evidence="2">ATCC 52028</strain>
    </source>
</reference>
<dbReference type="InterPro" id="IPR029052">
    <property type="entry name" value="Metallo-depent_PP-like"/>
</dbReference>
<accession>A0A4P9WX36</accession>
<dbReference type="STRING" id="1555241.A0A4P9WX36"/>
<dbReference type="EMBL" id="ML010566">
    <property type="protein sequence ID" value="RKO95980.1"/>
    <property type="molecule type" value="Genomic_DNA"/>
</dbReference>
<dbReference type="EMBL" id="ML014131">
    <property type="protein sequence ID" value="RKP02975.1"/>
    <property type="molecule type" value="Genomic_DNA"/>
</dbReference>
<organism evidence="2 4">
    <name type="scientific">Caulochytrium protostelioides</name>
    <dbReference type="NCBI Taxonomy" id="1555241"/>
    <lineage>
        <taxon>Eukaryota</taxon>
        <taxon>Fungi</taxon>
        <taxon>Fungi incertae sedis</taxon>
        <taxon>Chytridiomycota</taxon>
        <taxon>Chytridiomycota incertae sedis</taxon>
        <taxon>Chytridiomycetes</taxon>
        <taxon>Caulochytriales</taxon>
        <taxon>Caulochytriaceae</taxon>
        <taxon>Caulochytrium</taxon>
    </lineage>
</organism>
<evidence type="ECO:0000256" key="1">
    <source>
        <dbReference type="ARBA" id="ARBA00023136"/>
    </source>
</evidence>
<feature type="non-terminal residue" evidence="2">
    <location>
        <position position="1"/>
    </location>
</feature>
<dbReference type="Proteomes" id="UP000268535">
    <property type="component" value="Unassembled WGS sequence"/>
</dbReference>
<protein>
    <recommendedName>
        <fullName evidence="6">Calcineurin-like phosphoesterase domain-containing protein</fullName>
    </recommendedName>
</protein>
<evidence type="ECO:0000313" key="2">
    <source>
        <dbReference type="EMBL" id="RKO95980.1"/>
    </source>
</evidence>
<dbReference type="AlphaFoldDB" id="A0A4P9WX36"/>
<name>A0A4P9WX36_9FUNG</name>
<reference evidence="3" key="2">
    <citation type="submission" date="2018-04" db="EMBL/GenBank/DDBJ databases">
        <title>Leveraging single-cell genomics to expand the Fungal Tree of Life.</title>
        <authorList>
            <consortium name="DOE Joint Genome Institute"/>
            <person name="Ahrendt S.R."/>
            <person name="Quandt C.A."/>
            <person name="Ciobanu D."/>
            <person name="Clum A."/>
            <person name="Salamov A."/>
            <person name="Andreopoulos B."/>
            <person name="Cheng J.-F."/>
            <person name="Woyke T."/>
            <person name="Pelin A."/>
            <person name="Henrissat B."/>
            <person name="Benny G.L."/>
            <person name="Smith M.E."/>
            <person name="James T.Y."/>
            <person name="Grigoriev I.V."/>
        </authorList>
    </citation>
    <scope>NUCLEOTIDE SEQUENCE</scope>
    <source>
        <strain evidence="3">ATCC 52028</strain>
    </source>
</reference>
<dbReference type="GO" id="GO:0005783">
    <property type="term" value="C:endoplasmic reticulum"/>
    <property type="evidence" value="ECO:0007669"/>
    <property type="project" value="TreeGrafter"/>
</dbReference>
<dbReference type="OrthoDB" id="5977743at2759"/>
<evidence type="ECO:0000313" key="5">
    <source>
        <dbReference type="Proteomes" id="UP000274922"/>
    </source>
</evidence>
<sequence>GNHDIGFGTTIVPEAYDRFTTVFGPPSAVQEYPHHRIVVVDTIGIDAEPGSPYYQAAYRFVASLPPSSKLAVLISHVPLYRPGDAGGGPDRRARLIQNIHGVQYQYLIQPQLTAWLLGAVRLQLTFAGDDHDVC</sequence>
<dbReference type="SUPFAM" id="SSF56300">
    <property type="entry name" value="Metallo-dependent phosphatases"/>
    <property type="match status" value="1"/>
</dbReference>
<evidence type="ECO:0000313" key="3">
    <source>
        <dbReference type="EMBL" id="RKP02975.1"/>
    </source>
</evidence>
<reference evidence="4 5" key="1">
    <citation type="journal article" date="2018" name="Nat. Microbiol.">
        <title>Leveraging single-cell genomics to expand the fungal tree of life.</title>
        <authorList>
            <person name="Ahrendt S.R."/>
            <person name="Quandt C.A."/>
            <person name="Ciobanu D."/>
            <person name="Clum A."/>
            <person name="Salamov A."/>
            <person name="Andreopoulos B."/>
            <person name="Cheng J.F."/>
            <person name="Woyke T."/>
            <person name="Pelin A."/>
            <person name="Henrissat B."/>
            <person name="Reynolds N.K."/>
            <person name="Benny G.L."/>
            <person name="Smith M.E."/>
            <person name="James T.Y."/>
            <person name="Grigoriev I.V."/>
        </authorList>
    </citation>
    <scope>NUCLEOTIDE SEQUENCE [LARGE SCALE GENOMIC DNA]</scope>
    <source>
        <strain evidence="4 5">ATCC 52028</strain>
    </source>
</reference>